<evidence type="ECO:0000313" key="3">
    <source>
        <dbReference type="EMBL" id="UYW01935.1"/>
    </source>
</evidence>
<keyword evidence="1" id="KW-1133">Transmembrane helix</keyword>
<feature type="domain" description="CAAX prenyl protease 2/Lysostaphin resistance protein A-like" evidence="2">
    <location>
        <begin position="137"/>
        <end position="233"/>
    </location>
</feature>
<evidence type="ECO:0000313" key="4">
    <source>
        <dbReference type="Proteomes" id="UP001163328"/>
    </source>
</evidence>
<keyword evidence="3" id="KW-0645">Protease</keyword>
<evidence type="ECO:0000259" key="2">
    <source>
        <dbReference type="Pfam" id="PF02517"/>
    </source>
</evidence>
<dbReference type="Proteomes" id="UP001163328">
    <property type="component" value="Chromosome"/>
</dbReference>
<keyword evidence="3" id="KW-0378">Hydrolase</keyword>
<dbReference type="PANTHER" id="PTHR39430:SF1">
    <property type="entry name" value="PROTEASE"/>
    <property type="match status" value="1"/>
</dbReference>
<feature type="transmembrane region" description="Helical" evidence="1">
    <location>
        <begin position="172"/>
        <end position="189"/>
    </location>
</feature>
<protein>
    <submittedName>
        <fullName evidence="3">CPBP family intramembrane metalloprotease</fullName>
    </submittedName>
</protein>
<feature type="transmembrane region" description="Helical" evidence="1">
    <location>
        <begin position="56"/>
        <end position="78"/>
    </location>
</feature>
<dbReference type="PANTHER" id="PTHR39430">
    <property type="entry name" value="MEMBRANE-ASSOCIATED PROTEASE-RELATED"/>
    <property type="match status" value="1"/>
</dbReference>
<dbReference type="Pfam" id="PF02517">
    <property type="entry name" value="Rce1-like"/>
    <property type="match status" value="1"/>
</dbReference>
<feature type="transmembrane region" description="Helical" evidence="1">
    <location>
        <begin position="195"/>
        <end position="215"/>
    </location>
</feature>
<feature type="transmembrane region" description="Helical" evidence="1">
    <location>
        <begin position="222"/>
        <end position="240"/>
    </location>
</feature>
<evidence type="ECO:0000256" key="1">
    <source>
        <dbReference type="SAM" id="Phobius"/>
    </source>
</evidence>
<feature type="transmembrane region" description="Helical" evidence="1">
    <location>
        <begin position="99"/>
        <end position="121"/>
    </location>
</feature>
<dbReference type="EMBL" id="CP081495">
    <property type="protein sequence ID" value="UYW01935.1"/>
    <property type="molecule type" value="Genomic_DNA"/>
</dbReference>
<keyword evidence="1" id="KW-0812">Transmembrane</keyword>
<dbReference type="GO" id="GO:0008237">
    <property type="term" value="F:metallopeptidase activity"/>
    <property type="evidence" value="ECO:0007669"/>
    <property type="project" value="UniProtKB-KW"/>
</dbReference>
<dbReference type="RefSeq" id="WP_264434413.1">
    <property type="nucleotide sequence ID" value="NZ_CP081495.1"/>
</dbReference>
<keyword evidence="1" id="KW-0472">Membrane</keyword>
<keyword evidence="4" id="KW-1185">Reference proteome</keyword>
<organism evidence="3 4">
    <name type="scientific">Flavobacterium agricola</name>
    <dbReference type="NCBI Taxonomy" id="2870839"/>
    <lineage>
        <taxon>Bacteria</taxon>
        <taxon>Pseudomonadati</taxon>
        <taxon>Bacteroidota</taxon>
        <taxon>Flavobacteriia</taxon>
        <taxon>Flavobacteriales</taxon>
        <taxon>Flavobacteriaceae</taxon>
        <taxon>Flavobacterium</taxon>
    </lineage>
</organism>
<feature type="transmembrane region" description="Helical" evidence="1">
    <location>
        <begin position="14"/>
        <end position="36"/>
    </location>
</feature>
<dbReference type="InterPro" id="IPR003675">
    <property type="entry name" value="Rce1/LyrA-like_dom"/>
</dbReference>
<gene>
    <name evidence="3" type="ORF">K5I29_03200</name>
</gene>
<name>A0ABY6M2H1_9FLAO</name>
<feature type="transmembrane region" description="Helical" evidence="1">
    <location>
        <begin position="133"/>
        <end position="151"/>
    </location>
</feature>
<keyword evidence="3" id="KW-0482">Metalloprotease</keyword>
<accession>A0ABY6M2H1</accession>
<feature type="transmembrane region" description="Helical" evidence="1">
    <location>
        <begin position="260"/>
        <end position="279"/>
    </location>
</feature>
<proteinExistence type="predicted"/>
<sequence>MYIEQLKKQKVNQVAYLLAIISLVLFFGMSVISSFTSDSDINAQIQQLIEQVGKTGTFVFLVLPLSLLCAFLLLWVKFVNRQSITSLTTARKKVDWGRIFFMFGLWGVFLVVSTLITYWIYPEDIILQFNWSAFIPFAIVALVLIPFQIAFEEYFFRGYMMQYIGYKTNSRFIPLFITSVFFGLVHLSNPEIGELGYWFVLFYIATGFVLGIMTLMDDGLELALGFHAANNLVGALLITSDFSVFQTDAIFKDVSTSQSFLTLLLQLAVIYPILLFICAKKYKWSHWKQNLFGKLAS</sequence>
<reference evidence="3" key="1">
    <citation type="submission" date="2021-08" db="EMBL/GenBank/DDBJ databases">
        <title>Flavobacterium sp. strain CC-SYL302.</title>
        <authorList>
            <person name="Lin S.-Y."/>
            <person name="Lee T.-H."/>
            <person name="Young C.-C."/>
        </authorList>
    </citation>
    <scope>NUCLEOTIDE SEQUENCE</scope>
    <source>
        <strain evidence="3">CC-SYL302</strain>
    </source>
</reference>